<dbReference type="GO" id="GO:0000981">
    <property type="term" value="F:DNA-binding transcription factor activity, RNA polymerase II-specific"/>
    <property type="evidence" value="ECO:0007669"/>
    <property type="project" value="TreeGrafter"/>
</dbReference>
<dbReference type="Proteomes" id="UP000694521">
    <property type="component" value="Unplaced"/>
</dbReference>
<dbReference type="PANTHER" id="PTHR24381:SF393">
    <property type="entry name" value="CHROMATIN-LINKED ADAPTOR FOR MSL PROTEINS, ISOFORM B"/>
    <property type="match status" value="1"/>
</dbReference>
<comment type="subcellular location">
    <subcellularLocation>
        <location evidence="1">Nucleus</location>
    </subcellularLocation>
</comment>
<dbReference type="InterPro" id="IPR013087">
    <property type="entry name" value="Znf_C2H2_type"/>
</dbReference>
<sequence length="201" mass="22512">TVPDIPIEARRPAPKSVHRLPEEESTAPECKPWQHLRLHTGEKPYKCRFCGDAFPKLPELRRHLISHTGEAHLCTVCGKALRDPHTLRAHERLHTGERPFRCEQCGKSYTLATKLRRHQKCHLADKPYKCELCGMGYNLSQSLARHMLTHKAEKDPEELNTTVASLAWAGDGNNLLEGKHRALTSSAPALLAGNGAPWGKI</sequence>
<feature type="domain" description="C2H2-type" evidence="9">
    <location>
        <begin position="45"/>
        <end position="72"/>
    </location>
</feature>
<dbReference type="SUPFAM" id="SSF57667">
    <property type="entry name" value="beta-beta-alpha zinc fingers"/>
    <property type="match status" value="2"/>
</dbReference>
<evidence type="ECO:0000256" key="6">
    <source>
        <dbReference type="ARBA" id="ARBA00023242"/>
    </source>
</evidence>
<evidence type="ECO:0000256" key="1">
    <source>
        <dbReference type="ARBA" id="ARBA00004123"/>
    </source>
</evidence>
<name>A0A8B9DPL7_ANSCY</name>
<evidence type="ECO:0000256" key="4">
    <source>
        <dbReference type="ARBA" id="ARBA00022771"/>
    </source>
</evidence>
<keyword evidence="4 7" id="KW-0863">Zinc-finger</keyword>
<dbReference type="FunFam" id="3.30.160.60:FF:000849">
    <property type="entry name" value="Zinc finger protein 408"/>
    <property type="match status" value="1"/>
</dbReference>
<keyword evidence="3" id="KW-0677">Repeat</keyword>
<evidence type="ECO:0000256" key="7">
    <source>
        <dbReference type="PROSITE-ProRule" id="PRU00042"/>
    </source>
</evidence>
<reference evidence="10" key="2">
    <citation type="submission" date="2025-09" db="UniProtKB">
        <authorList>
            <consortium name="Ensembl"/>
        </authorList>
    </citation>
    <scope>IDENTIFICATION</scope>
</reference>
<dbReference type="Gene3D" id="3.30.160.60">
    <property type="entry name" value="Classic Zinc Finger"/>
    <property type="match status" value="4"/>
</dbReference>
<dbReference type="Pfam" id="PF13894">
    <property type="entry name" value="zf-C2H2_4"/>
    <property type="match status" value="1"/>
</dbReference>
<dbReference type="FunFam" id="3.30.160.60:FF:001616">
    <property type="entry name" value="zinc finger protein 408 isoform X2"/>
    <property type="match status" value="1"/>
</dbReference>
<dbReference type="AlphaFoldDB" id="A0A8B9DPL7"/>
<dbReference type="GO" id="GO:0000977">
    <property type="term" value="F:RNA polymerase II transcription regulatory region sequence-specific DNA binding"/>
    <property type="evidence" value="ECO:0007669"/>
    <property type="project" value="TreeGrafter"/>
</dbReference>
<accession>A0A8B9DPL7</accession>
<feature type="domain" description="C2H2-type" evidence="9">
    <location>
        <begin position="128"/>
        <end position="155"/>
    </location>
</feature>
<protein>
    <recommendedName>
        <fullName evidence="9">C2H2-type domain-containing protein</fullName>
    </recommendedName>
</protein>
<evidence type="ECO:0000256" key="5">
    <source>
        <dbReference type="ARBA" id="ARBA00022833"/>
    </source>
</evidence>
<feature type="domain" description="C2H2-type" evidence="9">
    <location>
        <begin position="72"/>
        <end position="99"/>
    </location>
</feature>
<keyword evidence="11" id="KW-1185">Reference proteome</keyword>
<evidence type="ECO:0000256" key="2">
    <source>
        <dbReference type="ARBA" id="ARBA00022723"/>
    </source>
</evidence>
<evidence type="ECO:0000256" key="8">
    <source>
        <dbReference type="SAM" id="MobiDB-lite"/>
    </source>
</evidence>
<keyword evidence="5" id="KW-0862">Zinc</keyword>
<dbReference type="FunFam" id="3.30.160.60:FF:000303">
    <property type="entry name" value="Zinc finger protein 41"/>
    <property type="match status" value="1"/>
</dbReference>
<dbReference type="GO" id="GO:0005634">
    <property type="term" value="C:nucleus"/>
    <property type="evidence" value="ECO:0007669"/>
    <property type="project" value="UniProtKB-SubCell"/>
</dbReference>
<evidence type="ECO:0000256" key="3">
    <source>
        <dbReference type="ARBA" id="ARBA00022737"/>
    </source>
</evidence>
<evidence type="ECO:0000313" key="11">
    <source>
        <dbReference type="Proteomes" id="UP000694521"/>
    </source>
</evidence>
<dbReference type="FunFam" id="3.30.160.60:FF:002962">
    <property type="entry name" value="Zinc finger domain-containing protein"/>
    <property type="match status" value="1"/>
</dbReference>
<dbReference type="InterPro" id="IPR036236">
    <property type="entry name" value="Znf_C2H2_sf"/>
</dbReference>
<evidence type="ECO:0000313" key="10">
    <source>
        <dbReference type="Ensembl" id="ENSACDP00005009300.1"/>
    </source>
</evidence>
<evidence type="ECO:0000259" key="9">
    <source>
        <dbReference type="PROSITE" id="PS50157"/>
    </source>
</evidence>
<dbReference type="Pfam" id="PF00096">
    <property type="entry name" value="zf-C2H2"/>
    <property type="match status" value="3"/>
</dbReference>
<organism evidence="10 11">
    <name type="scientific">Anser cygnoides</name>
    <name type="common">Swan goose</name>
    <dbReference type="NCBI Taxonomy" id="8845"/>
    <lineage>
        <taxon>Eukaryota</taxon>
        <taxon>Metazoa</taxon>
        <taxon>Chordata</taxon>
        <taxon>Craniata</taxon>
        <taxon>Vertebrata</taxon>
        <taxon>Euteleostomi</taxon>
        <taxon>Archelosauria</taxon>
        <taxon>Archosauria</taxon>
        <taxon>Dinosauria</taxon>
        <taxon>Saurischia</taxon>
        <taxon>Theropoda</taxon>
        <taxon>Coelurosauria</taxon>
        <taxon>Aves</taxon>
        <taxon>Neognathae</taxon>
        <taxon>Galloanserae</taxon>
        <taxon>Anseriformes</taxon>
        <taxon>Anatidae</taxon>
        <taxon>Anserinae</taxon>
        <taxon>Anser</taxon>
    </lineage>
</organism>
<keyword evidence="6" id="KW-0539">Nucleus</keyword>
<feature type="domain" description="C2H2-type" evidence="9">
    <location>
        <begin position="100"/>
        <end position="127"/>
    </location>
</feature>
<keyword evidence="2" id="KW-0479">Metal-binding</keyword>
<proteinExistence type="predicted"/>
<dbReference type="SMART" id="SM00355">
    <property type="entry name" value="ZnF_C2H2"/>
    <property type="match status" value="4"/>
</dbReference>
<dbReference type="Ensembl" id="ENSACDT00005011142.1">
    <property type="protein sequence ID" value="ENSACDP00005009300.1"/>
    <property type="gene ID" value="ENSACDG00005006769.1"/>
</dbReference>
<dbReference type="PANTHER" id="PTHR24381">
    <property type="entry name" value="ZINC FINGER PROTEIN"/>
    <property type="match status" value="1"/>
</dbReference>
<dbReference type="PROSITE" id="PS00028">
    <property type="entry name" value="ZINC_FINGER_C2H2_1"/>
    <property type="match status" value="4"/>
</dbReference>
<dbReference type="PROSITE" id="PS50157">
    <property type="entry name" value="ZINC_FINGER_C2H2_2"/>
    <property type="match status" value="4"/>
</dbReference>
<reference evidence="10" key="1">
    <citation type="submission" date="2025-08" db="UniProtKB">
        <authorList>
            <consortium name="Ensembl"/>
        </authorList>
    </citation>
    <scope>IDENTIFICATION</scope>
</reference>
<feature type="region of interest" description="Disordered" evidence="8">
    <location>
        <begin position="1"/>
        <end position="24"/>
    </location>
</feature>
<dbReference type="GO" id="GO:0008270">
    <property type="term" value="F:zinc ion binding"/>
    <property type="evidence" value="ECO:0007669"/>
    <property type="project" value="UniProtKB-KW"/>
</dbReference>